<keyword evidence="2" id="KW-0472">Membrane</keyword>
<gene>
    <name evidence="3" type="ORF">LNKW23_04220</name>
</gene>
<evidence type="ECO:0000313" key="4">
    <source>
        <dbReference type="Proteomes" id="UP001239909"/>
    </source>
</evidence>
<evidence type="ECO:0000313" key="3">
    <source>
        <dbReference type="EMBL" id="GMG81210.1"/>
    </source>
</evidence>
<feature type="transmembrane region" description="Helical" evidence="2">
    <location>
        <begin position="25"/>
        <end position="46"/>
    </location>
</feature>
<dbReference type="RefSeq" id="WP_285669852.1">
    <property type="nucleotide sequence ID" value="NZ_BSYI01000002.1"/>
</dbReference>
<comment type="caution">
    <text evidence="3">The sequence shown here is derived from an EMBL/GenBank/DDBJ whole genome shotgun (WGS) entry which is preliminary data.</text>
</comment>
<sequence length="109" mass="11904">MEIVVPWIIFSVLVGLLTRSKGRGFALGFFVSLLLSPLVGLIWALVAGKSHAARAAELEAEERMRRAVRAKLDAEEAAPASGRGWEPRPRNERPDAGNLRRQGERDSGA</sequence>
<accession>A0ABQ6LCW3</accession>
<organism evidence="3 4">
    <name type="scientific">Paralimibaculum aggregatum</name>
    <dbReference type="NCBI Taxonomy" id="3036245"/>
    <lineage>
        <taxon>Bacteria</taxon>
        <taxon>Pseudomonadati</taxon>
        <taxon>Pseudomonadota</taxon>
        <taxon>Alphaproteobacteria</taxon>
        <taxon>Rhodobacterales</taxon>
        <taxon>Paracoccaceae</taxon>
        <taxon>Paralimibaculum</taxon>
    </lineage>
</organism>
<feature type="compositionally biased region" description="Basic and acidic residues" evidence="1">
    <location>
        <begin position="85"/>
        <end position="95"/>
    </location>
</feature>
<reference evidence="3 4" key="1">
    <citation type="submission" date="2023-04" db="EMBL/GenBank/DDBJ databases">
        <title>Marinoamorphus aggregata gen. nov., sp. Nov., isolate from tissue of brittle star Ophioplocus japonicus.</title>
        <authorList>
            <person name="Kawano K."/>
            <person name="Sawayama S."/>
            <person name="Nakagawa S."/>
        </authorList>
    </citation>
    <scope>NUCLEOTIDE SEQUENCE [LARGE SCALE GENOMIC DNA]</scope>
    <source>
        <strain evidence="3 4">NKW23</strain>
    </source>
</reference>
<keyword evidence="2" id="KW-1133">Transmembrane helix</keyword>
<protein>
    <recommendedName>
        <fullName evidence="5">YqaE/Pmp3 family membrane protein</fullName>
    </recommendedName>
</protein>
<evidence type="ECO:0008006" key="5">
    <source>
        <dbReference type="Google" id="ProtNLM"/>
    </source>
</evidence>
<feature type="region of interest" description="Disordered" evidence="1">
    <location>
        <begin position="71"/>
        <end position="109"/>
    </location>
</feature>
<proteinExistence type="predicted"/>
<evidence type="ECO:0000256" key="1">
    <source>
        <dbReference type="SAM" id="MobiDB-lite"/>
    </source>
</evidence>
<name>A0ABQ6LCW3_9RHOB</name>
<dbReference type="EMBL" id="BSYI01000002">
    <property type="protein sequence ID" value="GMG81210.1"/>
    <property type="molecule type" value="Genomic_DNA"/>
</dbReference>
<keyword evidence="2" id="KW-0812">Transmembrane</keyword>
<dbReference type="Proteomes" id="UP001239909">
    <property type="component" value="Unassembled WGS sequence"/>
</dbReference>
<evidence type="ECO:0000256" key="2">
    <source>
        <dbReference type="SAM" id="Phobius"/>
    </source>
</evidence>
<keyword evidence="4" id="KW-1185">Reference proteome</keyword>